<reference evidence="1 2" key="1">
    <citation type="submission" date="2021-03" db="EMBL/GenBank/DDBJ databases">
        <title>Genomic Encyclopedia of Type Strains, Phase III (KMG-III): the genomes of soil and plant-associated and newly described type strains.</title>
        <authorList>
            <person name="Whitman W."/>
        </authorList>
    </citation>
    <scope>NUCLEOTIDE SEQUENCE [LARGE SCALE GENOMIC DNA]</scope>
    <source>
        <strain evidence="1 2">IMMIB AFH-6</strain>
    </source>
</reference>
<evidence type="ECO:0000313" key="2">
    <source>
        <dbReference type="Proteomes" id="UP000781958"/>
    </source>
</evidence>
<organism evidence="1 2">
    <name type="scientific">Azospirillum rugosum</name>
    <dbReference type="NCBI Taxonomy" id="416170"/>
    <lineage>
        <taxon>Bacteria</taxon>
        <taxon>Pseudomonadati</taxon>
        <taxon>Pseudomonadota</taxon>
        <taxon>Alphaproteobacteria</taxon>
        <taxon>Rhodospirillales</taxon>
        <taxon>Azospirillaceae</taxon>
        <taxon>Azospirillum</taxon>
    </lineage>
</organism>
<evidence type="ECO:0000313" key="1">
    <source>
        <dbReference type="EMBL" id="MBP2294563.1"/>
    </source>
</evidence>
<dbReference type="RefSeq" id="WP_246500823.1">
    <property type="nucleotide sequence ID" value="NZ_JAGINP010000016.1"/>
</dbReference>
<dbReference type="Proteomes" id="UP000781958">
    <property type="component" value="Unassembled WGS sequence"/>
</dbReference>
<protein>
    <submittedName>
        <fullName evidence="1">Uncharacterized protein</fullName>
    </submittedName>
</protein>
<keyword evidence="2" id="KW-1185">Reference proteome</keyword>
<proteinExistence type="predicted"/>
<accession>A0ABS4SR48</accession>
<sequence length="50" mass="5220">MLRTALKAAKRHDAPSVGMPTATLERLLAYLAVLEGHQTQASAGAENGSD</sequence>
<name>A0ABS4SR48_9PROT</name>
<gene>
    <name evidence="1" type="ORF">J2851_004353</name>
</gene>
<dbReference type="EMBL" id="JAGINP010000016">
    <property type="protein sequence ID" value="MBP2294563.1"/>
    <property type="molecule type" value="Genomic_DNA"/>
</dbReference>
<comment type="caution">
    <text evidence="1">The sequence shown here is derived from an EMBL/GenBank/DDBJ whole genome shotgun (WGS) entry which is preliminary data.</text>
</comment>